<sequence>MGSNPGCPRPSSNPSATQGIC</sequence>
<reference evidence="2" key="1">
    <citation type="submission" date="2023-02" db="EMBL/GenBank/DDBJ databases">
        <title>Colletotrichum kahawae CIFC_Que2 genome sequencing and assembly.</title>
        <authorList>
            <person name="Baroncelli R."/>
        </authorList>
    </citation>
    <scope>NUCLEOTIDE SEQUENCE</scope>
    <source>
        <strain evidence="2">CIFC_Que2</strain>
    </source>
</reference>
<evidence type="ECO:0000313" key="3">
    <source>
        <dbReference type="Proteomes" id="UP001281614"/>
    </source>
</evidence>
<dbReference type="EMBL" id="VYYT01000771">
    <property type="protein sequence ID" value="KAK2729751.1"/>
    <property type="molecule type" value="Genomic_DNA"/>
</dbReference>
<protein>
    <submittedName>
        <fullName evidence="2">Uncharacterized protein</fullName>
    </submittedName>
</protein>
<accession>A0AAE0CXZ3</accession>
<dbReference type="AlphaFoldDB" id="A0AAE0CXZ3"/>
<evidence type="ECO:0000256" key="1">
    <source>
        <dbReference type="SAM" id="MobiDB-lite"/>
    </source>
</evidence>
<feature type="region of interest" description="Disordered" evidence="1">
    <location>
        <begin position="1"/>
        <end position="21"/>
    </location>
</feature>
<gene>
    <name evidence="2" type="ORF">CKAH01_19155</name>
</gene>
<dbReference type="Proteomes" id="UP001281614">
    <property type="component" value="Unassembled WGS sequence"/>
</dbReference>
<feature type="compositionally biased region" description="Polar residues" evidence="1">
    <location>
        <begin position="10"/>
        <end position="21"/>
    </location>
</feature>
<keyword evidence="3" id="KW-1185">Reference proteome</keyword>
<name>A0AAE0CXZ3_COLKA</name>
<organism evidence="2 3">
    <name type="scientific">Colletotrichum kahawae</name>
    <name type="common">Coffee berry disease fungus</name>
    <dbReference type="NCBI Taxonomy" id="34407"/>
    <lineage>
        <taxon>Eukaryota</taxon>
        <taxon>Fungi</taxon>
        <taxon>Dikarya</taxon>
        <taxon>Ascomycota</taxon>
        <taxon>Pezizomycotina</taxon>
        <taxon>Sordariomycetes</taxon>
        <taxon>Hypocreomycetidae</taxon>
        <taxon>Glomerellales</taxon>
        <taxon>Glomerellaceae</taxon>
        <taxon>Colletotrichum</taxon>
        <taxon>Colletotrichum gloeosporioides species complex</taxon>
    </lineage>
</organism>
<evidence type="ECO:0000313" key="2">
    <source>
        <dbReference type="EMBL" id="KAK2729751.1"/>
    </source>
</evidence>
<proteinExistence type="predicted"/>
<comment type="caution">
    <text evidence="2">The sequence shown here is derived from an EMBL/GenBank/DDBJ whole genome shotgun (WGS) entry which is preliminary data.</text>
</comment>